<comment type="caution">
    <text evidence="3">The sequence shown here is derived from an EMBL/GenBank/DDBJ whole genome shotgun (WGS) entry which is preliminary data.</text>
</comment>
<gene>
    <name evidence="3" type="ORF">H8S08_01150</name>
</gene>
<reference evidence="3 4" key="1">
    <citation type="submission" date="2020-08" db="EMBL/GenBank/DDBJ databases">
        <title>Genome public.</title>
        <authorList>
            <person name="Liu C."/>
            <person name="Sun Q."/>
        </authorList>
    </citation>
    <scope>NUCLEOTIDE SEQUENCE [LARGE SCALE GENOMIC DNA]</scope>
    <source>
        <strain evidence="3 4">New-7</strain>
    </source>
</reference>
<dbReference type="SUPFAM" id="SSF53092">
    <property type="entry name" value="Creatinase/prolidase N-terminal domain"/>
    <property type="match status" value="1"/>
</dbReference>
<organism evidence="3 4">
    <name type="scientific">Alistipes hominis</name>
    <dbReference type="NCBI Taxonomy" id="2763015"/>
    <lineage>
        <taxon>Bacteria</taxon>
        <taxon>Pseudomonadati</taxon>
        <taxon>Bacteroidota</taxon>
        <taxon>Bacteroidia</taxon>
        <taxon>Bacteroidales</taxon>
        <taxon>Rikenellaceae</taxon>
        <taxon>Alistipes</taxon>
    </lineage>
</organism>
<dbReference type="Pfam" id="PF00557">
    <property type="entry name" value="Peptidase_M24"/>
    <property type="match status" value="1"/>
</dbReference>
<accession>A0ABR7CIY8</accession>
<dbReference type="Gene3D" id="3.90.230.10">
    <property type="entry name" value="Creatinase/methionine aminopeptidase superfamily"/>
    <property type="match status" value="1"/>
</dbReference>
<feature type="domain" description="Peptidase M24" evidence="1">
    <location>
        <begin position="137"/>
        <end position="369"/>
    </location>
</feature>
<dbReference type="InterPro" id="IPR000994">
    <property type="entry name" value="Pept_M24"/>
</dbReference>
<evidence type="ECO:0000259" key="2">
    <source>
        <dbReference type="Pfam" id="PF01321"/>
    </source>
</evidence>
<dbReference type="PANTHER" id="PTHR46112:SF2">
    <property type="entry name" value="XAA-PRO AMINOPEPTIDASE P-RELATED"/>
    <property type="match status" value="1"/>
</dbReference>
<dbReference type="SUPFAM" id="SSF55920">
    <property type="entry name" value="Creatinase/aminopeptidase"/>
    <property type="match status" value="1"/>
</dbReference>
<keyword evidence="3" id="KW-0031">Aminopeptidase</keyword>
<proteinExistence type="predicted"/>
<dbReference type="Pfam" id="PF01321">
    <property type="entry name" value="Creatinase_N"/>
    <property type="match status" value="1"/>
</dbReference>
<protein>
    <submittedName>
        <fullName evidence="3">Aminopeptidase P family protein</fullName>
    </submittedName>
</protein>
<evidence type="ECO:0000259" key="1">
    <source>
        <dbReference type="Pfam" id="PF00557"/>
    </source>
</evidence>
<keyword evidence="3" id="KW-0645">Protease</keyword>
<feature type="domain" description="Creatinase N-terminal" evidence="2">
    <location>
        <begin position="8"/>
        <end position="128"/>
    </location>
</feature>
<keyword evidence="4" id="KW-1185">Reference proteome</keyword>
<name>A0ABR7CIY8_9BACT</name>
<sequence length="386" mass="42330">MIQELRKRWNALQQALAREGGDAILITTNVNLFYVSGRIFSGAAYVRLEGDPLFFVRRPVGLKGGNVIYIRKPEEIAGHLQQRGIPMPAKLFLETDSISYNEYRRYEKIFDPRVVCNGTQLLRGVRSIKTIYEIGRIMRSGVLHARLYERIPSLYRPGMTDTELSIEIERESRRLGSLGIFRIFGQSMEIFMGSLLAGDNADAPSPYDFALGGAGLDASLPVGGNGTPLTDGTSVMVDMGGNFTGYMTDMTRVFSVGKLTDRAYRAHDTALEIQRRIEQTAAPGVPAADLYNLAVRIAADAGLSDYFMGHRQQAGFIGHGIGIEINEAPVLAPRSKEALVPGMVFALEPKFVIPSVGAVGIENSFLVTDNGVEKLTHCEEAIVPLQ</sequence>
<dbReference type="EMBL" id="JACOOK010000001">
    <property type="protein sequence ID" value="MBC5615626.1"/>
    <property type="molecule type" value="Genomic_DNA"/>
</dbReference>
<dbReference type="InterPro" id="IPR036005">
    <property type="entry name" value="Creatinase/aminopeptidase-like"/>
</dbReference>
<dbReference type="PANTHER" id="PTHR46112">
    <property type="entry name" value="AMINOPEPTIDASE"/>
    <property type="match status" value="1"/>
</dbReference>
<dbReference type="InterPro" id="IPR029149">
    <property type="entry name" value="Creatin/AminoP/Spt16_N"/>
</dbReference>
<dbReference type="Gene3D" id="3.40.350.10">
    <property type="entry name" value="Creatinase/prolidase N-terminal domain"/>
    <property type="match status" value="1"/>
</dbReference>
<dbReference type="InterPro" id="IPR050659">
    <property type="entry name" value="Peptidase_M24B"/>
</dbReference>
<dbReference type="CDD" id="cd01066">
    <property type="entry name" value="APP_MetAP"/>
    <property type="match status" value="1"/>
</dbReference>
<evidence type="ECO:0000313" key="3">
    <source>
        <dbReference type="EMBL" id="MBC5615626.1"/>
    </source>
</evidence>
<keyword evidence="3" id="KW-0378">Hydrolase</keyword>
<dbReference type="InterPro" id="IPR000587">
    <property type="entry name" value="Creatinase_N"/>
</dbReference>
<dbReference type="Proteomes" id="UP000636891">
    <property type="component" value="Unassembled WGS sequence"/>
</dbReference>
<evidence type="ECO:0000313" key="4">
    <source>
        <dbReference type="Proteomes" id="UP000636891"/>
    </source>
</evidence>
<dbReference type="GO" id="GO:0004177">
    <property type="term" value="F:aminopeptidase activity"/>
    <property type="evidence" value="ECO:0007669"/>
    <property type="project" value="UniProtKB-KW"/>
</dbReference>